<feature type="domain" description="HipA-like C-terminal" evidence="4">
    <location>
        <begin position="3"/>
        <end position="84"/>
    </location>
</feature>
<reference evidence="5 6" key="1">
    <citation type="submission" date="2020-08" db="EMBL/GenBank/DDBJ databases">
        <title>Novel species isolated from subtropical streams in China.</title>
        <authorList>
            <person name="Lu H."/>
        </authorList>
    </citation>
    <scope>NUCLEOTIDE SEQUENCE [LARGE SCALE GENOMIC DNA]</scope>
    <source>
        <strain evidence="5 6">KACC 16656</strain>
    </source>
</reference>
<comment type="caution">
    <text evidence="5">The sequence shown here is derived from an EMBL/GenBank/DDBJ whole genome shotgun (WGS) entry which is preliminary data.</text>
</comment>
<dbReference type="InterPro" id="IPR052028">
    <property type="entry name" value="HipA_Ser/Thr_kinase"/>
</dbReference>
<dbReference type="EMBL" id="JACOFW010000049">
    <property type="protein sequence ID" value="MBC3809677.1"/>
    <property type="molecule type" value="Genomic_DNA"/>
</dbReference>
<accession>A0ABR6X9T4</accession>
<keyword evidence="2" id="KW-0808">Transferase</keyword>
<dbReference type="InterPro" id="IPR012893">
    <property type="entry name" value="HipA-like_C"/>
</dbReference>
<gene>
    <name evidence="5" type="ORF">H8K52_20280</name>
</gene>
<evidence type="ECO:0000256" key="2">
    <source>
        <dbReference type="ARBA" id="ARBA00022679"/>
    </source>
</evidence>
<dbReference type="PANTHER" id="PTHR37419:SF1">
    <property type="entry name" value="SERINE_THREONINE-PROTEIN KINASE TOXIN HIPA"/>
    <property type="match status" value="1"/>
</dbReference>
<proteinExistence type="inferred from homology"/>
<name>A0ABR6X9T4_9BURK</name>
<evidence type="ECO:0000313" key="6">
    <source>
        <dbReference type="Proteomes" id="UP000648257"/>
    </source>
</evidence>
<keyword evidence="6" id="KW-1185">Reference proteome</keyword>
<protein>
    <submittedName>
        <fullName evidence="5">HipA domain-containing protein</fullName>
    </submittedName>
</protein>
<keyword evidence="3" id="KW-0418">Kinase</keyword>
<evidence type="ECO:0000259" key="4">
    <source>
        <dbReference type="Pfam" id="PF07804"/>
    </source>
</evidence>
<evidence type="ECO:0000256" key="3">
    <source>
        <dbReference type="ARBA" id="ARBA00022777"/>
    </source>
</evidence>
<dbReference type="Proteomes" id="UP000648257">
    <property type="component" value="Unassembled WGS sequence"/>
</dbReference>
<dbReference type="PANTHER" id="PTHR37419">
    <property type="entry name" value="SERINE/THREONINE-PROTEIN KINASE TOXIN HIPA"/>
    <property type="match status" value="1"/>
</dbReference>
<comment type="similarity">
    <text evidence="1">Belongs to the HipA Ser/Thr kinase family.</text>
</comment>
<evidence type="ECO:0000256" key="1">
    <source>
        <dbReference type="ARBA" id="ARBA00010164"/>
    </source>
</evidence>
<organism evidence="5 6">
    <name type="scientific">Undibacterium seohonense</name>
    <dbReference type="NCBI Taxonomy" id="1344950"/>
    <lineage>
        <taxon>Bacteria</taxon>
        <taxon>Pseudomonadati</taxon>
        <taxon>Pseudomonadota</taxon>
        <taxon>Betaproteobacteria</taxon>
        <taxon>Burkholderiales</taxon>
        <taxon>Oxalobacteraceae</taxon>
        <taxon>Undibacterium</taxon>
    </lineage>
</organism>
<sequence length="137" mass="15437">MVFGSALFQFLIGNCDAHCKNFSFFVLRDGIEPAPWNDLVSVMQYPEISHELAMGFGDVFELKEVKGFAFANFAQCCQIPLTLLHREAVKVANSAAKYADALALNDEFTNEERSLILKSSKFVIQQAELFRIYTKEA</sequence>
<dbReference type="Pfam" id="PF07804">
    <property type="entry name" value="HipA_C"/>
    <property type="match status" value="1"/>
</dbReference>
<evidence type="ECO:0000313" key="5">
    <source>
        <dbReference type="EMBL" id="MBC3809677.1"/>
    </source>
</evidence>